<dbReference type="InterPro" id="IPR041698">
    <property type="entry name" value="Methyltransf_25"/>
</dbReference>
<proteinExistence type="predicted"/>
<dbReference type="GO" id="GO:0032259">
    <property type="term" value="P:methylation"/>
    <property type="evidence" value="ECO:0007669"/>
    <property type="project" value="UniProtKB-KW"/>
</dbReference>
<dbReference type="Pfam" id="PF13649">
    <property type="entry name" value="Methyltransf_25"/>
    <property type="match status" value="1"/>
</dbReference>
<dbReference type="STRING" id="349307.Mthe_0429"/>
<dbReference type="InterPro" id="IPR029063">
    <property type="entry name" value="SAM-dependent_MTases_sf"/>
</dbReference>
<dbReference type="GeneID" id="4462022"/>
<dbReference type="OrthoDB" id="57427at2157"/>
<feature type="domain" description="Methyltransferase" evidence="1">
    <location>
        <begin position="62"/>
        <end position="152"/>
    </location>
</feature>
<dbReference type="PANTHER" id="PTHR43667">
    <property type="entry name" value="CYCLOPROPANE-FATTY-ACYL-PHOSPHOLIPID SYNTHASE"/>
    <property type="match status" value="1"/>
</dbReference>
<name>A0B697_METTP</name>
<organism evidence="2 3">
    <name type="scientific">Methanothrix thermoacetophila (strain DSM 6194 / JCM 14653 / NBRC 101360 / PT)</name>
    <name type="common">Methanosaeta thermophila</name>
    <dbReference type="NCBI Taxonomy" id="349307"/>
    <lineage>
        <taxon>Archaea</taxon>
        <taxon>Methanobacteriati</taxon>
        <taxon>Methanobacteriota</taxon>
        <taxon>Stenosarchaea group</taxon>
        <taxon>Methanomicrobia</taxon>
        <taxon>Methanotrichales</taxon>
        <taxon>Methanotrichaceae</taxon>
        <taxon>Methanothrix</taxon>
    </lineage>
</organism>
<dbReference type="SUPFAM" id="SSF53335">
    <property type="entry name" value="S-adenosyl-L-methionine-dependent methyltransferases"/>
    <property type="match status" value="1"/>
</dbReference>
<evidence type="ECO:0000313" key="2">
    <source>
        <dbReference type="EMBL" id="ABK14221.1"/>
    </source>
</evidence>
<dbReference type="Proteomes" id="UP000000674">
    <property type="component" value="Chromosome"/>
</dbReference>
<gene>
    <name evidence="2" type="ordered locus">Mthe_0429</name>
</gene>
<reference evidence="2 3" key="1">
    <citation type="submission" date="2006-10" db="EMBL/GenBank/DDBJ databases">
        <title>Complete sequence of Methanosaeta thermophila PT.</title>
        <authorList>
            <consortium name="US DOE Joint Genome Institute"/>
            <person name="Copeland A."/>
            <person name="Lucas S."/>
            <person name="Lapidus A."/>
            <person name="Barry K."/>
            <person name="Detter J.C."/>
            <person name="Glavina del Rio T."/>
            <person name="Hammon N."/>
            <person name="Israni S."/>
            <person name="Pitluck S."/>
            <person name="Chain P."/>
            <person name="Malfatti S."/>
            <person name="Shin M."/>
            <person name="Vergez L."/>
            <person name="Schmutz J."/>
            <person name="Larimer F."/>
            <person name="Land M."/>
            <person name="Hauser L."/>
            <person name="Kyrpides N."/>
            <person name="Kim E."/>
            <person name="Smith K.S."/>
            <person name="Ingram-Smith C."/>
            <person name="Richardson P."/>
        </authorList>
    </citation>
    <scope>NUCLEOTIDE SEQUENCE [LARGE SCALE GENOMIC DNA]</scope>
    <source>
        <strain evidence="3">DSM 6194 / JCM 14653 / NBRC 101360 / PT</strain>
    </source>
</reference>
<protein>
    <submittedName>
        <fullName evidence="2">Methyltransferase type 12</fullName>
    </submittedName>
</protein>
<keyword evidence="2" id="KW-0489">Methyltransferase</keyword>
<dbReference type="InterPro" id="IPR050723">
    <property type="entry name" value="CFA/CMAS"/>
</dbReference>
<dbReference type="CDD" id="cd02440">
    <property type="entry name" value="AdoMet_MTases"/>
    <property type="match status" value="1"/>
</dbReference>
<keyword evidence="2" id="KW-0808">Transferase</keyword>
<keyword evidence="3" id="KW-1185">Reference proteome</keyword>
<evidence type="ECO:0000259" key="1">
    <source>
        <dbReference type="Pfam" id="PF13649"/>
    </source>
</evidence>
<dbReference type="RefSeq" id="WP_011695619.1">
    <property type="nucleotide sequence ID" value="NC_008553.1"/>
</dbReference>
<evidence type="ECO:0000313" key="3">
    <source>
        <dbReference type="Proteomes" id="UP000000674"/>
    </source>
</evidence>
<dbReference type="PANTHER" id="PTHR43667:SF2">
    <property type="entry name" value="FATTY ACID C-METHYL TRANSFERASE"/>
    <property type="match status" value="1"/>
</dbReference>
<sequence length="275" mass="31398">MPGIINWDELWKAVHPGGFHHNGDPAAYWDKKAKAFNQRVMKHREWAEMQVASLKLQPHETVLDIGAGTGRLAIPMARMAKSVTALDRSGGMLKCLKANMQAEGISNITCIQRDWEEIGVDEIPPHDVVLSSNSLGVVDLRTALAKMDQLAKRAVYIFTFTDHRRDGGFMEFLMPEHSRRSPSWPADYLIIYNLLADMGIHADISIHRFESSEYYANLDDAVASWKEMHDISDEKVPKLREFLSQKLIPTDQGLQMHRRSKIARISWQKDMQFEV</sequence>
<dbReference type="EMBL" id="CP000477">
    <property type="protein sequence ID" value="ABK14221.1"/>
    <property type="molecule type" value="Genomic_DNA"/>
</dbReference>
<dbReference type="Gene3D" id="3.40.50.150">
    <property type="entry name" value="Vaccinia Virus protein VP39"/>
    <property type="match status" value="1"/>
</dbReference>
<dbReference type="GO" id="GO:0008168">
    <property type="term" value="F:methyltransferase activity"/>
    <property type="evidence" value="ECO:0007669"/>
    <property type="project" value="UniProtKB-KW"/>
</dbReference>
<accession>A0B697</accession>
<dbReference type="KEGG" id="mtp:Mthe_0429"/>
<dbReference type="AlphaFoldDB" id="A0B697"/>
<dbReference type="HOGENOM" id="CLU_060275_1_0_2"/>